<dbReference type="Gene3D" id="3.30.60.30">
    <property type="match status" value="1"/>
</dbReference>
<dbReference type="Proteomes" id="UP000231019">
    <property type="component" value="Unassembled WGS sequence"/>
</dbReference>
<dbReference type="SUPFAM" id="SSF100895">
    <property type="entry name" value="Kazal-type serine protease inhibitors"/>
    <property type="match status" value="1"/>
</dbReference>
<name>A0A2M7FZC6_9BACT</name>
<dbReference type="Pfam" id="PF00050">
    <property type="entry name" value="Kazal_1"/>
    <property type="match status" value="1"/>
</dbReference>
<dbReference type="InterPro" id="IPR002350">
    <property type="entry name" value="Kazal_dom"/>
</dbReference>
<dbReference type="AlphaFoldDB" id="A0A2M7FZC6"/>
<dbReference type="PROSITE" id="PS51257">
    <property type="entry name" value="PROKAR_LIPOPROTEIN"/>
    <property type="match status" value="1"/>
</dbReference>
<dbReference type="CDD" id="cd00104">
    <property type="entry name" value="KAZAL_FS"/>
    <property type="match status" value="1"/>
</dbReference>
<protein>
    <submittedName>
        <fullName evidence="2">Protease inhibitor Kazal-type</fullName>
    </submittedName>
</protein>
<reference evidence="2 3" key="1">
    <citation type="submission" date="2017-09" db="EMBL/GenBank/DDBJ databases">
        <title>Depth-based differentiation of microbial function through sediment-hosted aquifers and enrichment of novel symbionts in the deep terrestrial subsurface.</title>
        <authorList>
            <person name="Probst A.J."/>
            <person name="Ladd B."/>
            <person name="Jarett J.K."/>
            <person name="Geller-Mcgrath D.E."/>
            <person name="Sieber C.M."/>
            <person name="Emerson J.B."/>
            <person name="Anantharaman K."/>
            <person name="Thomas B.C."/>
            <person name="Malmstrom R."/>
            <person name="Stieglmeier M."/>
            <person name="Klingl A."/>
            <person name="Woyke T."/>
            <person name="Ryan C.M."/>
            <person name="Banfield J.F."/>
        </authorList>
    </citation>
    <scope>NUCLEOTIDE SEQUENCE [LARGE SCALE GENOMIC DNA]</scope>
    <source>
        <strain evidence="2">CG17_big_fil_post_rev_8_21_14_2_50_48_46</strain>
    </source>
</reference>
<feature type="domain" description="Kazal-like" evidence="1">
    <location>
        <begin position="16"/>
        <end position="69"/>
    </location>
</feature>
<proteinExistence type="predicted"/>
<evidence type="ECO:0000313" key="2">
    <source>
        <dbReference type="EMBL" id="PIW14595.1"/>
    </source>
</evidence>
<dbReference type="SMART" id="SM00280">
    <property type="entry name" value="KAZAL"/>
    <property type="match status" value="1"/>
</dbReference>
<dbReference type="PROSITE" id="PS51465">
    <property type="entry name" value="KAZAL_2"/>
    <property type="match status" value="1"/>
</dbReference>
<evidence type="ECO:0000313" key="3">
    <source>
        <dbReference type="Proteomes" id="UP000231019"/>
    </source>
</evidence>
<accession>A0A2M7FZC6</accession>
<organism evidence="2 3">
    <name type="scientific">bacterium (Candidatus Blackallbacteria) CG17_big_fil_post_rev_8_21_14_2_50_48_46</name>
    <dbReference type="NCBI Taxonomy" id="2014261"/>
    <lineage>
        <taxon>Bacteria</taxon>
        <taxon>Candidatus Blackallbacteria</taxon>
    </lineage>
</organism>
<dbReference type="EMBL" id="PFFQ01000059">
    <property type="protein sequence ID" value="PIW14595.1"/>
    <property type="molecule type" value="Genomic_DNA"/>
</dbReference>
<dbReference type="InterPro" id="IPR036058">
    <property type="entry name" value="Kazal_dom_sf"/>
</dbReference>
<sequence>MIFQRALLIFFVFSLFLGLLGCIRKTLPIDTACPGIYQPVCAPDGKTYSNSCEARKKGFTRYSDGECPA</sequence>
<comment type="caution">
    <text evidence="2">The sequence shown here is derived from an EMBL/GenBank/DDBJ whole genome shotgun (WGS) entry which is preliminary data.</text>
</comment>
<evidence type="ECO:0000259" key="1">
    <source>
        <dbReference type="PROSITE" id="PS51465"/>
    </source>
</evidence>
<gene>
    <name evidence="2" type="ORF">COW36_21400</name>
</gene>